<gene>
    <name evidence="1" type="ORF">HO173_009584</name>
</gene>
<sequence>MAKPNPTGVMARKKPKRALTDACISYLLTKEVTKALNSSDSSPSDSETDPVMQTLLDTTRKRTLKPRRSIVKTSANMDICLEWKHERPDLFRQHARMDPQTFDKLTERFDSMAVFHNDSGHGPDVGAVFREDEMIVIALIYLGSNAREHEIGAMSRSGMPMRTHLVPAVVPCRIDQDGGTASLIGGGHEHQPLHRGALCALVSASTRLHI</sequence>
<evidence type="ECO:0000313" key="1">
    <source>
        <dbReference type="EMBL" id="KAF6232201.1"/>
    </source>
</evidence>
<dbReference type="EMBL" id="JACCJC010000050">
    <property type="protein sequence ID" value="KAF6232201.1"/>
    <property type="molecule type" value="Genomic_DNA"/>
</dbReference>
<dbReference type="Proteomes" id="UP000578531">
    <property type="component" value="Unassembled WGS sequence"/>
</dbReference>
<reference evidence="1 2" key="1">
    <citation type="journal article" date="2020" name="Genomics">
        <title>Complete, high-quality genomes from long-read metagenomic sequencing of two wolf lichen thalli reveals enigmatic genome architecture.</title>
        <authorList>
            <person name="McKenzie S.K."/>
            <person name="Walston R.F."/>
            <person name="Allen J.L."/>
        </authorList>
    </citation>
    <scope>NUCLEOTIDE SEQUENCE [LARGE SCALE GENOMIC DNA]</scope>
    <source>
        <strain evidence="1">WasteWater2</strain>
    </source>
</reference>
<evidence type="ECO:0000313" key="2">
    <source>
        <dbReference type="Proteomes" id="UP000578531"/>
    </source>
</evidence>
<dbReference type="RefSeq" id="XP_037161630.1">
    <property type="nucleotide sequence ID" value="XM_037311474.1"/>
</dbReference>
<organism evidence="1 2">
    <name type="scientific">Letharia columbiana</name>
    <dbReference type="NCBI Taxonomy" id="112416"/>
    <lineage>
        <taxon>Eukaryota</taxon>
        <taxon>Fungi</taxon>
        <taxon>Dikarya</taxon>
        <taxon>Ascomycota</taxon>
        <taxon>Pezizomycotina</taxon>
        <taxon>Lecanoromycetes</taxon>
        <taxon>OSLEUM clade</taxon>
        <taxon>Lecanoromycetidae</taxon>
        <taxon>Lecanorales</taxon>
        <taxon>Lecanorineae</taxon>
        <taxon>Parmeliaceae</taxon>
        <taxon>Letharia</taxon>
    </lineage>
</organism>
<proteinExistence type="predicted"/>
<dbReference type="AlphaFoldDB" id="A0A8H6FPG4"/>
<name>A0A8H6FPG4_9LECA</name>
<dbReference type="GeneID" id="59291235"/>
<comment type="caution">
    <text evidence="1">The sequence shown here is derived from an EMBL/GenBank/DDBJ whole genome shotgun (WGS) entry which is preliminary data.</text>
</comment>
<accession>A0A8H6FPG4</accession>
<keyword evidence="2" id="KW-1185">Reference proteome</keyword>
<protein>
    <submittedName>
        <fullName evidence="1">Uncharacterized protein</fullName>
    </submittedName>
</protein>